<dbReference type="Pfam" id="PF19031">
    <property type="entry name" value="Intu_longin_1"/>
    <property type="match status" value="1"/>
</dbReference>
<dbReference type="InterPro" id="IPR001478">
    <property type="entry name" value="PDZ"/>
</dbReference>
<evidence type="ECO:0000256" key="9">
    <source>
        <dbReference type="SAM" id="MobiDB-lite"/>
    </source>
</evidence>
<protein>
    <recommendedName>
        <fullName evidence="4">Protein inturned</fullName>
    </recommendedName>
    <alternativeName>
        <fullName evidence="8">Inturned planar cell polarity effector homolog</fullName>
    </alternativeName>
</protein>
<feature type="region of interest" description="Disordered" evidence="9">
    <location>
        <begin position="110"/>
        <end position="133"/>
    </location>
</feature>
<dbReference type="GO" id="GO:0001736">
    <property type="term" value="P:establishment of planar polarity"/>
    <property type="evidence" value="ECO:0007669"/>
    <property type="project" value="InterPro"/>
</dbReference>
<dbReference type="PROSITE" id="PS50106">
    <property type="entry name" value="PDZ"/>
    <property type="match status" value="1"/>
</dbReference>
<organism evidence="11 12">
    <name type="scientific">Clytia hemisphaerica</name>
    <dbReference type="NCBI Taxonomy" id="252671"/>
    <lineage>
        <taxon>Eukaryota</taxon>
        <taxon>Metazoa</taxon>
        <taxon>Cnidaria</taxon>
        <taxon>Hydrozoa</taxon>
        <taxon>Hydroidolina</taxon>
        <taxon>Leptothecata</taxon>
        <taxon>Obeliida</taxon>
        <taxon>Clytiidae</taxon>
        <taxon>Clytia</taxon>
    </lineage>
</organism>
<dbReference type="EnsemblMetazoa" id="CLYHEMT002987.1">
    <property type="protein sequence ID" value="CLYHEMP002987.1"/>
    <property type="gene ID" value="CLYHEMG002987"/>
</dbReference>
<evidence type="ECO:0000256" key="3">
    <source>
        <dbReference type="ARBA" id="ARBA00010034"/>
    </source>
</evidence>
<comment type="similarity">
    <text evidence="3">Belongs to the inturned family.</text>
</comment>
<dbReference type="InterPro" id="IPR043989">
    <property type="entry name" value="CCZ1/INTU/HSP4_longin_3"/>
</dbReference>
<evidence type="ECO:0000256" key="6">
    <source>
        <dbReference type="ARBA" id="ARBA00022490"/>
    </source>
</evidence>
<dbReference type="PANTHER" id="PTHR21082">
    <property type="entry name" value="PROTEIN INTURNED"/>
    <property type="match status" value="1"/>
</dbReference>
<feature type="domain" description="PDZ" evidence="10">
    <location>
        <begin position="260"/>
        <end position="314"/>
    </location>
</feature>
<dbReference type="GO" id="GO:0060271">
    <property type="term" value="P:cilium assembly"/>
    <property type="evidence" value="ECO:0007669"/>
    <property type="project" value="InterPro"/>
</dbReference>
<feature type="region of interest" description="Disordered" evidence="9">
    <location>
        <begin position="708"/>
        <end position="745"/>
    </location>
</feature>
<dbReference type="AlphaFoldDB" id="A0A7M5UUU8"/>
<evidence type="ECO:0000256" key="4">
    <source>
        <dbReference type="ARBA" id="ARBA00015639"/>
    </source>
</evidence>
<dbReference type="Pfam" id="PF19032">
    <property type="entry name" value="Intu_longin_2"/>
    <property type="match status" value="1"/>
</dbReference>
<evidence type="ECO:0000313" key="11">
    <source>
        <dbReference type="EnsemblMetazoa" id="CLYHEMP002987.1"/>
    </source>
</evidence>
<dbReference type="Gene3D" id="2.30.42.10">
    <property type="match status" value="1"/>
</dbReference>
<dbReference type="GO" id="GO:0016192">
    <property type="term" value="P:vesicle-mediated transport"/>
    <property type="evidence" value="ECO:0007669"/>
    <property type="project" value="InterPro"/>
</dbReference>
<dbReference type="GO" id="GO:0005737">
    <property type="term" value="C:cytoplasm"/>
    <property type="evidence" value="ECO:0007669"/>
    <property type="project" value="TreeGrafter"/>
</dbReference>
<dbReference type="InterPro" id="IPR036034">
    <property type="entry name" value="PDZ_sf"/>
</dbReference>
<evidence type="ECO:0000256" key="8">
    <source>
        <dbReference type="ARBA" id="ARBA00032633"/>
    </source>
</evidence>
<keyword evidence="7" id="KW-0970">Cilium biogenesis/degradation</keyword>
<evidence type="ECO:0000313" key="12">
    <source>
        <dbReference type="Proteomes" id="UP000594262"/>
    </source>
</evidence>
<dbReference type="PANTHER" id="PTHR21082:SF4">
    <property type="entry name" value="PROTEIN INTURNED"/>
    <property type="match status" value="1"/>
</dbReference>
<dbReference type="GO" id="GO:0007399">
    <property type="term" value="P:nervous system development"/>
    <property type="evidence" value="ECO:0007669"/>
    <property type="project" value="TreeGrafter"/>
</dbReference>
<reference evidence="11" key="1">
    <citation type="submission" date="2021-01" db="UniProtKB">
        <authorList>
            <consortium name="EnsemblMetazoa"/>
        </authorList>
    </citation>
    <scope>IDENTIFICATION</scope>
</reference>
<keyword evidence="5" id="KW-0217">Developmental protein</keyword>
<dbReference type="SUPFAM" id="SSF50156">
    <property type="entry name" value="PDZ domain-like"/>
    <property type="match status" value="1"/>
</dbReference>
<dbReference type="Pfam" id="PF17820">
    <property type="entry name" value="PDZ_6"/>
    <property type="match status" value="1"/>
</dbReference>
<evidence type="ECO:0000259" key="10">
    <source>
        <dbReference type="PROSITE" id="PS50106"/>
    </source>
</evidence>
<dbReference type="GO" id="GO:0005929">
    <property type="term" value="C:cilium"/>
    <property type="evidence" value="ECO:0007669"/>
    <property type="project" value="TreeGrafter"/>
</dbReference>
<dbReference type="GeneID" id="136810677"/>
<evidence type="ECO:0000256" key="5">
    <source>
        <dbReference type="ARBA" id="ARBA00022473"/>
    </source>
</evidence>
<accession>A0A7M5UUU8</accession>
<keyword evidence="12" id="KW-1185">Reference proteome</keyword>
<name>A0A7M5UUU8_9CNID</name>
<dbReference type="Proteomes" id="UP000594262">
    <property type="component" value="Unplaced"/>
</dbReference>
<comment type="subcellular location">
    <subcellularLocation>
        <location evidence="2">Cell surface</location>
    </subcellularLocation>
    <subcellularLocation>
        <location evidence="1">Cytoplasm</location>
        <location evidence="1">Cytoskeleton</location>
        <location evidence="1">Cilium basal body</location>
    </subcellularLocation>
</comment>
<sequence length="908" mass="102823">MSVGTGNRYLWRENSQSYDGSYYSDNTSLQSQEHYYDGSYNSENNFFYSGERRHSNFGDMIERSDSYCSTCPSEDYYTDSEDEDAAQKWPWISQIQDNGDLIYVHTHHQHKHSHPRNHNHNHSNSNHHKPRTKSFLHKDNKEKGLQGKLKNVIKKSRSFTKKDVIDKNIDISHFKNSEKKKQQNPLTDTTTEIQTITTDGVHLLCKNVLIHLNDKVQESFANLENVIGVISGLDLDPVLDDFSDNILMNGNSTRYNSNCIVVQGIIPNSPAGESEINIGDIILAINGIKVNLQSVNSIVEKINGTQEIVLTIERLATVVEPEKPSELCSIVSNTLDEGAKEDVFHAYHDTCMVSLLTLNSNEDDVDGDILFWYPDSEKSKILRNTRGIFLTLSDMLTDVMAEHIQSSVLYTNKETINVAYKKCGGNFLVVAAPDHKCDLNTLLSCTDDFAKLLTILNGDLNRAFTDENMESTRHETSLFLDLLLQRKPVVPFGTVRQLQLPAKQMIEISNVLSDVEAADYGECVDDFFPHQRLYGTIGTCLFYKDNLVCSHLTDENLQDVVTFCKYHWLFMLAKSERMKQLVLWKEIFLTEKSGESPTTKNIYETPENARWFILVVGQGHSLFCTLLETGGAASIPEGNPGPHPYYVDTAWSILTYLIENMDYETSSHSRLEGPSIPAVVHATEAINPKTSASPRAIELIKRKVPIQRRPHHDHLSISHSISNESDLGMRERSQSRTSNLSGNSSNRHYSVHEMAPHFKQLSMASTSEVSTTAALATKLPTGSHNTLFYFTVLSNRNGVFVSPNAFKSSNMLTGEILTNYTSACEKIHKWFEKKQLLPSEPLELGVLFDLQLTKGAEMKKGFPNIRYWVVGRKMKKRNKCEEVYVCFQDGTPQNVIEMAFKIRFGCHY</sequence>
<dbReference type="InterPro" id="IPR043988">
    <property type="entry name" value="CCZ1/INTU_longin_2"/>
</dbReference>
<dbReference type="SMART" id="SM00228">
    <property type="entry name" value="PDZ"/>
    <property type="match status" value="1"/>
</dbReference>
<dbReference type="OrthoDB" id="10038586at2759"/>
<feature type="compositionally biased region" description="Polar residues" evidence="9">
    <location>
        <begin position="735"/>
        <end position="745"/>
    </location>
</feature>
<dbReference type="RefSeq" id="XP_066923355.1">
    <property type="nucleotide sequence ID" value="XM_067067254.1"/>
</dbReference>
<keyword evidence="6" id="KW-0963">Cytoplasm</keyword>
<dbReference type="InterPro" id="IPR041489">
    <property type="entry name" value="PDZ_6"/>
</dbReference>
<evidence type="ECO:0000256" key="7">
    <source>
        <dbReference type="ARBA" id="ARBA00022794"/>
    </source>
</evidence>
<dbReference type="InterPro" id="IPR043987">
    <property type="entry name" value="CCZ1/INTU/HSP4_longin_1"/>
</dbReference>
<evidence type="ECO:0000256" key="1">
    <source>
        <dbReference type="ARBA" id="ARBA00004120"/>
    </source>
</evidence>
<dbReference type="GO" id="GO:0009986">
    <property type="term" value="C:cell surface"/>
    <property type="evidence" value="ECO:0007669"/>
    <property type="project" value="UniProtKB-SubCell"/>
</dbReference>
<evidence type="ECO:0000256" key="2">
    <source>
        <dbReference type="ARBA" id="ARBA00004241"/>
    </source>
</evidence>
<dbReference type="InterPro" id="IPR039151">
    <property type="entry name" value="INTU"/>
</dbReference>
<proteinExistence type="inferred from homology"/>
<dbReference type="Pfam" id="PF19033">
    <property type="entry name" value="Intu_longin_3"/>
    <property type="match status" value="1"/>
</dbReference>